<protein>
    <submittedName>
        <fullName evidence="3">Uncharacterized protein LOC111114352</fullName>
    </submittedName>
</protein>
<feature type="coiled-coil region" evidence="1">
    <location>
        <begin position="3"/>
        <end position="30"/>
    </location>
</feature>
<dbReference type="InterPro" id="IPR011042">
    <property type="entry name" value="6-blade_b-propeller_TolB-like"/>
</dbReference>
<dbReference type="AlphaFoldDB" id="A0A8B8BZT4"/>
<dbReference type="GeneID" id="111114352"/>
<dbReference type="RefSeq" id="XP_022308351.1">
    <property type="nucleotide sequence ID" value="XM_022452643.1"/>
</dbReference>
<dbReference type="Gene3D" id="2.120.10.30">
    <property type="entry name" value="TolB, C-terminal domain"/>
    <property type="match status" value="1"/>
</dbReference>
<sequence>MDSEAVTTHLKFTEKQLKQSEEENDKKQTLSVSSSVTKVREYCVRGIGNVWHVSVDKLERLLVSDSNGNLVQIDQQGNLLQKIKTYGEFEGYHTATQDGDFIYTDKKKKVIYRITPDKNITEFIKTGDWRPLSIHFSRINEDILVGMVNCYNNKARVTRYNKTGKVLQNIQKHNNGEELYGYPRCITSMGISVHQTITNAL</sequence>
<keyword evidence="1" id="KW-0175">Coiled coil</keyword>
<evidence type="ECO:0000313" key="2">
    <source>
        <dbReference type="Proteomes" id="UP000694844"/>
    </source>
</evidence>
<evidence type="ECO:0000313" key="3">
    <source>
        <dbReference type="RefSeq" id="XP_022308351.1"/>
    </source>
</evidence>
<dbReference type="Proteomes" id="UP000694844">
    <property type="component" value="Chromosome 9"/>
</dbReference>
<keyword evidence="2" id="KW-1185">Reference proteome</keyword>
<evidence type="ECO:0000256" key="1">
    <source>
        <dbReference type="SAM" id="Coils"/>
    </source>
</evidence>
<dbReference type="KEGG" id="cvn:111114352"/>
<reference evidence="3" key="1">
    <citation type="submission" date="2025-08" db="UniProtKB">
        <authorList>
            <consortium name="RefSeq"/>
        </authorList>
    </citation>
    <scope>IDENTIFICATION</scope>
    <source>
        <tissue evidence="3">Whole sample</tissue>
    </source>
</reference>
<accession>A0A8B8BZT4</accession>
<proteinExistence type="predicted"/>
<gene>
    <name evidence="3" type="primary">LOC111114352</name>
</gene>
<organism evidence="2 3">
    <name type="scientific">Crassostrea virginica</name>
    <name type="common">Eastern oyster</name>
    <dbReference type="NCBI Taxonomy" id="6565"/>
    <lineage>
        <taxon>Eukaryota</taxon>
        <taxon>Metazoa</taxon>
        <taxon>Spiralia</taxon>
        <taxon>Lophotrochozoa</taxon>
        <taxon>Mollusca</taxon>
        <taxon>Bivalvia</taxon>
        <taxon>Autobranchia</taxon>
        <taxon>Pteriomorphia</taxon>
        <taxon>Ostreida</taxon>
        <taxon>Ostreoidea</taxon>
        <taxon>Ostreidae</taxon>
        <taxon>Crassostrea</taxon>
    </lineage>
</organism>
<name>A0A8B8BZT4_CRAVI</name>
<dbReference type="SUPFAM" id="SSF101898">
    <property type="entry name" value="NHL repeat"/>
    <property type="match status" value="1"/>
</dbReference>